<sequence length="144" mass="14612">MALRRLALFFPFSSSGVRTSGFFQTGLPRLTSLGEVAAPVTAPAPPPMAAPASAPTGPPRAPIPAPVAAPAAAPPVVRSVLLVPQAARLVAKATAPSNLPIILASPPRIRGGYSPACRREPSSARNGATSPRWLGCASDDHPAL</sequence>
<comment type="caution">
    <text evidence="2">The sequence shown here is derived from an EMBL/GenBank/DDBJ whole genome shotgun (WGS) entry which is preliminary data.</text>
</comment>
<dbReference type="EMBL" id="QLIX01000008">
    <property type="protein sequence ID" value="RAI58551.1"/>
    <property type="molecule type" value="Genomic_DNA"/>
</dbReference>
<organism evidence="2 3">
    <name type="scientific">Roseicella frigidaeris</name>
    <dbReference type="NCBI Taxonomy" id="2230885"/>
    <lineage>
        <taxon>Bacteria</taxon>
        <taxon>Pseudomonadati</taxon>
        <taxon>Pseudomonadota</taxon>
        <taxon>Alphaproteobacteria</taxon>
        <taxon>Acetobacterales</taxon>
        <taxon>Roseomonadaceae</taxon>
        <taxon>Roseicella</taxon>
    </lineage>
</organism>
<keyword evidence="3" id="KW-1185">Reference proteome</keyword>
<feature type="region of interest" description="Disordered" evidence="1">
    <location>
        <begin position="113"/>
        <end position="144"/>
    </location>
</feature>
<reference evidence="3" key="1">
    <citation type="submission" date="2018-06" db="EMBL/GenBank/DDBJ databases">
        <authorList>
            <person name="Khan S.A."/>
        </authorList>
    </citation>
    <scope>NUCLEOTIDE SEQUENCE [LARGE SCALE GENOMIC DNA]</scope>
    <source>
        <strain evidence="3">DB-1506</strain>
    </source>
</reference>
<accession>A0A327M5H9</accession>
<evidence type="ECO:0000313" key="2">
    <source>
        <dbReference type="EMBL" id="RAI58551.1"/>
    </source>
</evidence>
<dbReference type="AlphaFoldDB" id="A0A327M5H9"/>
<evidence type="ECO:0000313" key="3">
    <source>
        <dbReference type="Proteomes" id="UP000249065"/>
    </source>
</evidence>
<proteinExistence type="predicted"/>
<protein>
    <submittedName>
        <fullName evidence="2">Uncharacterized protein</fullName>
    </submittedName>
</protein>
<dbReference type="Proteomes" id="UP000249065">
    <property type="component" value="Unassembled WGS sequence"/>
</dbReference>
<gene>
    <name evidence="2" type="ORF">DOO78_12710</name>
</gene>
<evidence type="ECO:0000256" key="1">
    <source>
        <dbReference type="SAM" id="MobiDB-lite"/>
    </source>
</evidence>
<name>A0A327M5H9_9PROT</name>